<protein>
    <submittedName>
        <fullName evidence="1">Uncharacterized protein</fullName>
    </submittedName>
</protein>
<dbReference type="GeneID" id="83176558"/>
<evidence type="ECO:0000313" key="2">
    <source>
        <dbReference type="Proteomes" id="UP001150904"/>
    </source>
</evidence>
<reference evidence="1" key="2">
    <citation type="journal article" date="2023" name="IMA Fungus">
        <title>Comparative genomic study of the Penicillium genus elucidates a diverse pangenome and 15 lateral gene transfer events.</title>
        <authorList>
            <person name="Petersen C."/>
            <person name="Sorensen T."/>
            <person name="Nielsen M.R."/>
            <person name="Sondergaard T.E."/>
            <person name="Sorensen J.L."/>
            <person name="Fitzpatrick D.A."/>
            <person name="Frisvad J.C."/>
            <person name="Nielsen K.L."/>
        </authorList>
    </citation>
    <scope>NUCLEOTIDE SEQUENCE</scope>
    <source>
        <strain evidence="1">IBT 15544</strain>
    </source>
</reference>
<dbReference type="RefSeq" id="XP_058311601.1">
    <property type="nucleotide sequence ID" value="XM_058449257.1"/>
</dbReference>
<reference evidence="1" key="1">
    <citation type="submission" date="2022-12" db="EMBL/GenBank/DDBJ databases">
        <authorList>
            <person name="Petersen C."/>
        </authorList>
    </citation>
    <scope>NUCLEOTIDE SEQUENCE</scope>
    <source>
        <strain evidence="1">IBT 15544</strain>
    </source>
</reference>
<sequence>MPQCRRELPTSETLYPPWKPLQGSGAWHATHIDFGSGARRGYSSIAEGHIYAIPRNRRREGA</sequence>
<accession>A0A9W9N9J0</accession>
<organism evidence="1 2">
    <name type="scientific">Penicillium cinerascens</name>
    <dbReference type="NCBI Taxonomy" id="70096"/>
    <lineage>
        <taxon>Eukaryota</taxon>
        <taxon>Fungi</taxon>
        <taxon>Dikarya</taxon>
        <taxon>Ascomycota</taxon>
        <taxon>Pezizomycotina</taxon>
        <taxon>Eurotiomycetes</taxon>
        <taxon>Eurotiomycetidae</taxon>
        <taxon>Eurotiales</taxon>
        <taxon>Aspergillaceae</taxon>
        <taxon>Penicillium</taxon>
    </lineage>
</organism>
<dbReference type="Proteomes" id="UP001150904">
    <property type="component" value="Unassembled WGS sequence"/>
</dbReference>
<dbReference type="AlphaFoldDB" id="A0A9W9N9J0"/>
<name>A0A9W9N9J0_9EURO</name>
<gene>
    <name evidence="1" type="ORF">N7498_002195</name>
</gene>
<comment type="caution">
    <text evidence="1">The sequence shown here is derived from an EMBL/GenBank/DDBJ whole genome shotgun (WGS) entry which is preliminary data.</text>
</comment>
<keyword evidence="2" id="KW-1185">Reference proteome</keyword>
<evidence type="ECO:0000313" key="1">
    <source>
        <dbReference type="EMBL" id="KAJ5215788.1"/>
    </source>
</evidence>
<dbReference type="EMBL" id="JAPQKR010000005">
    <property type="protein sequence ID" value="KAJ5215788.1"/>
    <property type="molecule type" value="Genomic_DNA"/>
</dbReference>
<proteinExistence type="predicted"/>